<dbReference type="Proteomes" id="UP000812287">
    <property type="component" value="Unassembled WGS sequence"/>
</dbReference>
<proteinExistence type="predicted"/>
<reference evidence="1" key="1">
    <citation type="submission" date="2020-11" db="EMBL/GenBank/DDBJ databases">
        <title>Adaptations for nitrogen fixation in a non-lichenized fungal sporocarp promotes dispersal by wood-feeding termites.</title>
        <authorList>
            <consortium name="DOE Joint Genome Institute"/>
            <person name="Koch R.A."/>
            <person name="Yoon G."/>
            <person name="Arayal U."/>
            <person name="Lail K."/>
            <person name="Amirebrahimi M."/>
            <person name="Labutti K."/>
            <person name="Lipzen A."/>
            <person name="Riley R."/>
            <person name="Barry K."/>
            <person name="Henrissat B."/>
            <person name="Grigoriev I.V."/>
            <person name="Herr J.R."/>
            <person name="Aime M.C."/>
        </authorList>
    </citation>
    <scope>NUCLEOTIDE SEQUENCE</scope>
    <source>
        <strain evidence="1">MCA 3950</strain>
    </source>
</reference>
<name>A0A9P7W0I8_9AGAR</name>
<dbReference type="EMBL" id="MU250527">
    <property type="protein sequence ID" value="KAG7449952.1"/>
    <property type="molecule type" value="Genomic_DNA"/>
</dbReference>
<keyword evidence="2" id="KW-1185">Reference proteome</keyword>
<dbReference type="AlphaFoldDB" id="A0A9P7W0I8"/>
<comment type="caution">
    <text evidence="1">The sequence shown here is derived from an EMBL/GenBank/DDBJ whole genome shotgun (WGS) entry which is preliminary data.</text>
</comment>
<dbReference type="OrthoDB" id="2521594at2759"/>
<evidence type="ECO:0000313" key="1">
    <source>
        <dbReference type="EMBL" id="KAG7449952.1"/>
    </source>
</evidence>
<accession>A0A9P7W0I8</accession>
<evidence type="ECO:0000313" key="2">
    <source>
        <dbReference type="Proteomes" id="UP000812287"/>
    </source>
</evidence>
<gene>
    <name evidence="1" type="ORF">BT62DRAFT_928727</name>
</gene>
<sequence length="157" mass="17651">MAAICPTNIQEFLTFLPNPPRITQDPSTSTITYTAHNILTPSEGQPILSRLDPTLIPILTEFITSVVADLHIGQSMHQALQLMRISELQDENNVNLYGEFTITTIEPVVHAIVDAAHLEDLFTLFRLPGRKPQFSWKGDFTITPVRENEKEGTVERI</sequence>
<dbReference type="GeneID" id="66107866"/>
<protein>
    <submittedName>
        <fullName evidence="1">Uncharacterized protein</fullName>
    </submittedName>
</protein>
<organism evidence="1 2">
    <name type="scientific">Guyanagaster necrorhizus</name>
    <dbReference type="NCBI Taxonomy" id="856835"/>
    <lineage>
        <taxon>Eukaryota</taxon>
        <taxon>Fungi</taxon>
        <taxon>Dikarya</taxon>
        <taxon>Basidiomycota</taxon>
        <taxon>Agaricomycotina</taxon>
        <taxon>Agaricomycetes</taxon>
        <taxon>Agaricomycetidae</taxon>
        <taxon>Agaricales</taxon>
        <taxon>Marasmiineae</taxon>
        <taxon>Physalacriaceae</taxon>
        <taxon>Guyanagaster</taxon>
    </lineage>
</organism>
<dbReference type="RefSeq" id="XP_043043452.1">
    <property type="nucleotide sequence ID" value="XM_043185569.1"/>
</dbReference>